<protein>
    <recommendedName>
        <fullName evidence="4">Intracellular proteinase inhibitor BsuPI domain-containing protein</fullName>
    </recommendedName>
</protein>
<dbReference type="OrthoDB" id="74046at2"/>
<dbReference type="RefSeq" id="WP_119761733.1">
    <property type="nucleotide sequence ID" value="NZ_QYUJ01000014.1"/>
</dbReference>
<reference evidence="2 3" key="1">
    <citation type="submission" date="2018-09" db="EMBL/GenBank/DDBJ databases">
        <authorList>
            <person name="Zhu H."/>
        </authorList>
    </citation>
    <scope>NUCLEOTIDE SEQUENCE [LARGE SCALE GENOMIC DNA]</scope>
    <source>
        <strain evidence="2 3">K2S05-167</strain>
    </source>
</reference>
<proteinExistence type="predicted"/>
<accession>A0A418V4J6</accession>
<evidence type="ECO:0008006" key="4">
    <source>
        <dbReference type="Google" id="ProtNLM"/>
    </source>
</evidence>
<evidence type="ECO:0000313" key="3">
    <source>
        <dbReference type="Proteomes" id="UP000286287"/>
    </source>
</evidence>
<dbReference type="AlphaFoldDB" id="A0A418V4J6"/>
<keyword evidence="3" id="KW-1185">Reference proteome</keyword>
<gene>
    <name evidence="2" type="ORF">D3875_04960</name>
</gene>
<feature type="chain" id="PRO_5019259224" description="Intracellular proteinase inhibitor BsuPI domain-containing protein" evidence="1">
    <location>
        <begin position="20"/>
        <end position="263"/>
    </location>
</feature>
<evidence type="ECO:0000256" key="1">
    <source>
        <dbReference type="SAM" id="SignalP"/>
    </source>
</evidence>
<keyword evidence="1" id="KW-0732">Signal</keyword>
<sequence>MRRLLACLLPLLLSPAASAQVKVRLGADPTVYRPFTLDALAGQNVRLPVVVANYTKKPLTVGNVLPDGSIPCPMFKVFDKAGGAPQIFNPALANCIGGESFTLAPGQKKTFQVDVPFRLTPGEYTAIVTVPTFPNPTPASTTLRIGPGPLIPQLQIPKGLKAGQSLPVSVAFTNIWRSKTSIDLRLCITGLIIRNHNGKVVFDNHQERMVCPDILNETPFQPGQTITRPLFYTGQQPLKLPAGQYTAILWGHWNASTTFQVNP</sequence>
<comment type="caution">
    <text evidence="2">The sequence shown here is derived from an EMBL/GenBank/DDBJ whole genome shotgun (WGS) entry which is preliminary data.</text>
</comment>
<organism evidence="2 3">
    <name type="scientific">Deinococcus cavernae</name>
    <dbReference type="NCBI Taxonomy" id="2320857"/>
    <lineage>
        <taxon>Bacteria</taxon>
        <taxon>Thermotogati</taxon>
        <taxon>Deinococcota</taxon>
        <taxon>Deinococci</taxon>
        <taxon>Deinococcales</taxon>
        <taxon>Deinococcaceae</taxon>
        <taxon>Deinococcus</taxon>
    </lineage>
</organism>
<dbReference type="EMBL" id="QYUJ01000014">
    <property type="protein sequence ID" value="RJF71029.1"/>
    <property type="molecule type" value="Genomic_DNA"/>
</dbReference>
<evidence type="ECO:0000313" key="2">
    <source>
        <dbReference type="EMBL" id="RJF71029.1"/>
    </source>
</evidence>
<feature type="signal peptide" evidence="1">
    <location>
        <begin position="1"/>
        <end position="19"/>
    </location>
</feature>
<name>A0A418V4J6_9DEIO</name>
<dbReference type="Proteomes" id="UP000286287">
    <property type="component" value="Unassembled WGS sequence"/>
</dbReference>